<dbReference type="GO" id="GO:0090729">
    <property type="term" value="F:toxin activity"/>
    <property type="evidence" value="ECO:0007669"/>
    <property type="project" value="UniProtKB-KW"/>
</dbReference>
<name>A0A2B4RWA8_STYPI</name>
<dbReference type="Pfam" id="PF12937">
    <property type="entry name" value="F-box-like"/>
    <property type="match status" value="1"/>
</dbReference>
<dbReference type="InterPro" id="IPR036047">
    <property type="entry name" value="F-box-like_dom_sf"/>
</dbReference>
<feature type="compositionally biased region" description="Basic and acidic residues" evidence="4">
    <location>
        <begin position="1102"/>
        <end position="1112"/>
    </location>
</feature>
<feature type="region of interest" description="Disordered" evidence="4">
    <location>
        <begin position="1021"/>
        <end position="1122"/>
    </location>
</feature>
<dbReference type="PANTHER" id="PTHR20933:SF4">
    <property type="entry name" value="F-BOX INVOLVED IN POLYQ PATHOGENESIS, ISOFORM A"/>
    <property type="match status" value="1"/>
</dbReference>
<gene>
    <name evidence="7" type="primary">FBXL7</name>
    <name evidence="7" type="ORF">AWC38_SpisGene14416</name>
</gene>
<evidence type="ECO:0000256" key="2">
    <source>
        <dbReference type="ARBA" id="ARBA00022786"/>
    </source>
</evidence>
<dbReference type="InterPro" id="IPR001810">
    <property type="entry name" value="F-box_dom"/>
</dbReference>
<feature type="compositionally biased region" description="Basic and acidic residues" evidence="4">
    <location>
        <begin position="1043"/>
        <end position="1057"/>
    </location>
</feature>
<evidence type="ECO:0000256" key="3">
    <source>
        <dbReference type="PROSITE-ProRule" id="PRU01005"/>
    </source>
</evidence>
<protein>
    <submittedName>
        <fullName evidence="7">F-box/LRR-repeat protein 7</fullName>
    </submittedName>
</protein>
<organism evidence="7 8">
    <name type="scientific">Stylophora pistillata</name>
    <name type="common">Smooth cauliflower coral</name>
    <dbReference type="NCBI Taxonomy" id="50429"/>
    <lineage>
        <taxon>Eukaryota</taxon>
        <taxon>Metazoa</taxon>
        <taxon>Cnidaria</taxon>
        <taxon>Anthozoa</taxon>
        <taxon>Hexacorallia</taxon>
        <taxon>Scleractinia</taxon>
        <taxon>Astrocoeniina</taxon>
        <taxon>Pocilloporidae</taxon>
        <taxon>Stylophora</taxon>
    </lineage>
</organism>
<feature type="region of interest" description="Disordered" evidence="4">
    <location>
        <begin position="657"/>
        <end position="684"/>
    </location>
</feature>
<feature type="compositionally biased region" description="Acidic residues" evidence="4">
    <location>
        <begin position="1073"/>
        <end position="1101"/>
    </location>
</feature>
<dbReference type="Proteomes" id="UP000225706">
    <property type="component" value="Unassembled WGS sequence"/>
</dbReference>
<evidence type="ECO:0000313" key="7">
    <source>
        <dbReference type="EMBL" id="PFX21109.1"/>
    </source>
</evidence>
<dbReference type="InterPro" id="IPR006553">
    <property type="entry name" value="Leu-rich_rpt_Cys-con_subtyp"/>
</dbReference>
<keyword evidence="2" id="KW-0833">Ubl conjugation pathway</keyword>
<dbReference type="SUPFAM" id="SSF52047">
    <property type="entry name" value="RNI-like"/>
    <property type="match status" value="1"/>
</dbReference>
<accession>A0A2B4RWA8</accession>
<feature type="disulfide bond" evidence="3">
    <location>
        <begin position="892"/>
        <end position="905"/>
    </location>
</feature>
<dbReference type="STRING" id="50429.A0A2B4RWA8"/>
<keyword evidence="3" id="KW-1015">Disulfide bond</keyword>
<evidence type="ECO:0000256" key="1">
    <source>
        <dbReference type="ARBA" id="ARBA00022656"/>
    </source>
</evidence>
<keyword evidence="8" id="KW-1185">Reference proteome</keyword>
<dbReference type="InterPro" id="IPR032675">
    <property type="entry name" value="LRR_dom_sf"/>
</dbReference>
<feature type="region of interest" description="Disordered" evidence="4">
    <location>
        <begin position="967"/>
        <end position="987"/>
    </location>
</feature>
<dbReference type="OrthoDB" id="3219396at2759"/>
<evidence type="ECO:0000313" key="8">
    <source>
        <dbReference type="Proteomes" id="UP000225706"/>
    </source>
</evidence>
<dbReference type="Gene3D" id="1.20.1280.50">
    <property type="match status" value="1"/>
</dbReference>
<dbReference type="AlphaFoldDB" id="A0A2B4RWA8"/>
<dbReference type="Gene3D" id="3.80.10.10">
    <property type="entry name" value="Ribonuclease Inhibitor"/>
    <property type="match status" value="1"/>
</dbReference>
<dbReference type="PROSITE" id="PS51670">
    <property type="entry name" value="SHKT"/>
    <property type="match status" value="1"/>
</dbReference>
<evidence type="ECO:0000259" key="5">
    <source>
        <dbReference type="PROSITE" id="PS50181"/>
    </source>
</evidence>
<dbReference type="SUPFAM" id="SSF81383">
    <property type="entry name" value="F-box domain"/>
    <property type="match status" value="1"/>
</dbReference>
<feature type="region of interest" description="Disordered" evidence="4">
    <location>
        <begin position="1149"/>
        <end position="1172"/>
    </location>
</feature>
<dbReference type="InterPro" id="IPR003582">
    <property type="entry name" value="ShKT_dom"/>
</dbReference>
<dbReference type="PANTHER" id="PTHR20933">
    <property type="entry name" value="F-BOX ONLY PROTEIN 33"/>
    <property type="match status" value="1"/>
</dbReference>
<dbReference type="SMART" id="SM00256">
    <property type="entry name" value="FBOX"/>
    <property type="match status" value="1"/>
</dbReference>
<dbReference type="EMBL" id="LSMT01000291">
    <property type="protein sequence ID" value="PFX21109.1"/>
    <property type="molecule type" value="Genomic_DNA"/>
</dbReference>
<dbReference type="SMART" id="SM00254">
    <property type="entry name" value="ShKT"/>
    <property type="match status" value="2"/>
</dbReference>
<dbReference type="GO" id="GO:0031398">
    <property type="term" value="P:positive regulation of protein ubiquitination"/>
    <property type="evidence" value="ECO:0007669"/>
    <property type="project" value="TreeGrafter"/>
</dbReference>
<sequence>MDFLPEIVILKVFSFLPVGDLGKAAGVCRYWRRLAYDHSLWKAVNLKRQAAKLDEDTLHMLIRTRFSHSLSILHLGGSKISLELLSELNRKCKSLKYLIFSRGSKLRPPTPPPKYTEITYEFPSQLELVELRPIKGDFAFLGRITRHFCEVKYLGIGNSSSKGAVPSLFTKMQRLVILDCTNCDTITDEVIGKVAECCPLLESFWLNGCKYVYGRTFCTLFRSCSRLTTLLLRYTPVRDDCFVINEWKYVPVEELDISACSNITQIGLISLVTNVKTLRYLNLSYCGVGRAVTDAVLLQIARQETGTNLEMLDVRWSLTLTPEALYILSRGCPKLKCLGVYQSSSINPSAMAEVLRMLPRLEVLEYGAFGKASISESMFFPNLIRYCELLEAVSLINFASMDSVADAVLMNALVENCRCLKRINLCEPDPTLLELVQELPPSSKAKSGTSQNACACAPSYTGGDVSNKSQVLYDVKKQDLQNRVMPCQVLCLRQRRTREEYMSHALSFYEEITPQEWNALEKEAGKIKGEVTENIVLVKTNVSPSITEEVATSSAQETPISSRSLVDRGACDIIEDLETSENESTKTPFNTKYFRCYTEPWFATEMWKNPGKTRTKMKSFKEIFQRRRYSRFLDEQNDEDSSDDKRSAVESKVKLRTKILTRRSQRQSQEKEPTEGSLSRSLSPSYMFNDHQGHIETSISFAAHVRRQGPGFSASCTQTLRTSDFTSIGDLFESEKTKTNKNKTRKMMDRRQLLLVAVLSITSCVYAHQGQHTVFAMVLGKGGQKMPEIKVNGVKMNLRNPVNQAPNESGALVQGPPSDTKTFIVGGKASDNSLGKLPVMAEALVMPATSKPKTAEDKAMDDLKLTEEEKKKLFPCEDYKPYCKNYAQTGQCRDVYTQRYCRKSCDLCKVPYGVFIGCQDLDVCKKFAASACMVHWVRETCKSKCGVCGYERQGNAHITIGKKRHFSDTNVKKQDKSTHDVKKIEKKQKDKVKQLQKVLTKVTKKVKDAVKQVAAKVEKLKKKNDKPSVNNKPVVKPTVSVSEKSDDHGDVNEKNDSAVDDDTADQDVSGEGSSDDEYEDDNDDEDEDNESSAAEPEDEPEEPIKLDTDPRGEPVVAKMVHQPIKFNDAPLKAVRVKLVKSKKQVKAVKDAKPKVEHKKTAKKVSSDKVEKKAKTIDEVVKQDKPKIKTTKPKKLKN</sequence>
<dbReference type="PROSITE" id="PS50181">
    <property type="entry name" value="FBOX"/>
    <property type="match status" value="1"/>
</dbReference>
<keyword evidence="1" id="KW-0800">Toxin</keyword>
<feature type="disulfide bond" evidence="3">
    <location>
        <begin position="883"/>
        <end position="901"/>
    </location>
</feature>
<feature type="domain" description="ShKT" evidence="6">
    <location>
        <begin position="876"/>
        <end position="908"/>
    </location>
</feature>
<evidence type="ECO:0000256" key="4">
    <source>
        <dbReference type="SAM" id="MobiDB-lite"/>
    </source>
</evidence>
<proteinExistence type="predicted"/>
<dbReference type="SMART" id="SM00367">
    <property type="entry name" value="LRR_CC"/>
    <property type="match status" value="5"/>
</dbReference>
<feature type="domain" description="F-box" evidence="5">
    <location>
        <begin position="1"/>
        <end position="44"/>
    </location>
</feature>
<reference evidence="8" key="1">
    <citation type="journal article" date="2017" name="bioRxiv">
        <title>Comparative analysis of the genomes of Stylophora pistillata and Acropora digitifera provides evidence for extensive differences between species of corals.</title>
        <authorList>
            <person name="Voolstra C.R."/>
            <person name="Li Y."/>
            <person name="Liew Y.J."/>
            <person name="Baumgarten S."/>
            <person name="Zoccola D."/>
            <person name="Flot J.-F."/>
            <person name="Tambutte S."/>
            <person name="Allemand D."/>
            <person name="Aranda M."/>
        </authorList>
    </citation>
    <scope>NUCLEOTIDE SEQUENCE [LARGE SCALE GENOMIC DNA]</scope>
</reference>
<comment type="caution">
    <text evidence="7">The sequence shown here is derived from an EMBL/GenBank/DDBJ whole genome shotgun (WGS) entry which is preliminary data.</text>
</comment>
<comment type="caution">
    <text evidence="3">Lacks conserved residue(s) required for the propagation of feature annotation.</text>
</comment>
<evidence type="ECO:0000259" key="6">
    <source>
        <dbReference type="PROSITE" id="PS51670"/>
    </source>
</evidence>